<dbReference type="KEGG" id="als:DJ013_05590"/>
<dbReference type="Proteomes" id="UP000249873">
    <property type="component" value="Chromosome"/>
</dbReference>
<sequence length="305" mass="34636">MGIAHKKQSIQDWITQQWVIVFGKKIDRTNHKWLLGPFGGTNGIGHKFIKQLAEKEHLVIDNKKIDKGLIKSIDQLNLSTDELNALSQDVIDFYENTSNYDLRLKAKWNPLFKGFGIWVRIIFSKRIEQLNVPIQNVEDSSGLTSEIIQLHDSKTNEVKRTIWLRAFKSTGQVVYSGVYEICTIPSGKTCIKAIFPLPNGNATVILTPKIGKNGELILDSAGQKIGDSGFYFLLKDSKGQLWTKFIKSFKDELVVRSVNDRITATQTLTLWNLRVLKFEYEIKKTTHKKVYGALHPAGYAPSTNR</sequence>
<dbReference type="AlphaFoldDB" id="A0A2Z4G987"/>
<proteinExistence type="predicted"/>
<dbReference type="OrthoDB" id="3678706at2"/>
<organism evidence="1 2">
    <name type="scientific">Arcticibacterium luteifluviistationis</name>
    <dbReference type="NCBI Taxonomy" id="1784714"/>
    <lineage>
        <taxon>Bacteria</taxon>
        <taxon>Pseudomonadati</taxon>
        <taxon>Bacteroidota</taxon>
        <taxon>Cytophagia</taxon>
        <taxon>Cytophagales</taxon>
        <taxon>Leadbetterellaceae</taxon>
        <taxon>Arcticibacterium</taxon>
    </lineage>
</organism>
<evidence type="ECO:0000313" key="1">
    <source>
        <dbReference type="EMBL" id="AWV97665.1"/>
    </source>
</evidence>
<dbReference type="RefSeq" id="WP_111370767.1">
    <property type="nucleotide sequence ID" value="NZ_CP029480.1"/>
</dbReference>
<keyword evidence="2" id="KW-1185">Reference proteome</keyword>
<accession>A0A2Z4G987</accession>
<evidence type="ECO:0000313" key="2">
    <source>
        <dbReference type="Proteomes" id="UP000249873"/>
    </source>
</evidence>
<dbReference type="EMBL" id="CP029480">
    <property type="protein sequence ID" value="AWV97665.1"/>
    <property type="molecule type" value="Genomic_DNA"/>
</dbReference>
<reference evidence="1 2" key="1">
    <citation type="submission" date="2018-05" db="EMBL/GenBank/DDBJ databases">
        <title>Complete genome sequence of Arcticibacterium luteifluviistationis SM1504T, a cytophagaceae bacterium isolated from Arctic surface seawater.</title>
        <authorList>
            <person name="Li Y."/>
            <person name="Qin Q.-L."/>
        </authorList>
    </citation>
    <scope>NUCLEOTIDE SEQUENCE [LARGE SCALE GENOMIC DNA]</scope>
    <source>
        <strain evidence="1 2">SM1504</strain>
    </source>
</reference>
<protein>
    <submittedName>
        <fullName evidence="1">Uncharacterized protein</fullName>
    </submittedName>
</protein>
<name>A0A2Z4G987_9BACT</name>
<gene>
    <name evidence="1" type="ORF">DJ013_05590</name>
</gene>